<evidence type="ECO:0000259" key="6">
    <source>
        <dbReference type="Pfam" id="PF12698"/>
    </source>
</evidence>
<evidence type="ECO:0000256" key="1">
    <source>
        <dbReference type="ARBA" id="ARBA00004141"/>
    </source>
</evidence>
<keyword evidence="3 5" id="KW-1133">Transmembrane helix</keyword>
<proteinExistence type="predicted"/>
<dbReference type="AlphaFoldDB" id="A0A4R7I5P2"/>
<evidence type="ECO:0000313" key="7">
    <source>
        <dbReference type="EMBL" id="TDT18690.1"/>
    </source>
</evidence>
<feature type="transmembrane region" description="Helical" evidence="5">
    <location>
        <begin position="290"/>
        <end position="318"/>
    </location>
</feature>
<feature type="transmembrane region" description="Helical" evidence="5">
    <location>
        <begin position="212"/>
        <end position="236"/>
    </location>
</feature>
<evidence type="ECO:0000313" key="8">
    <source>
        <dbReference type="Proteomes" id="UP000294558"/>
    </source>
</evidence>
<dbReference type="Proteomes" id="UP000294558">
    <property type="component" value="Unassembled WGS sequence"/>
</dbReference>
<name>A0A4R7I5P2_9ACTN</name>
<dbReference type="GO" id="GO:0016020">
    <property type="term" value="C:membrane"/>
    <property type="evidence" value="ECO:0007669"/>
    <property type="project" value="UniProtKB-SubCell"/>
</dbReference>
<feature type="transmembrane region" description="Helical" evidence="5">
    <location>
        <begin position="168"/>
        <end position="192"/>
    </location>
</feature>
<dbReference type="RefSeq" id="WP_166657763.1">
    <property type="nucleotide sequence ID" value="NZ_SOAU01000001.1"/>
</dbReference>
<dbReference type="InterPro" id="IPR013525">
    <property type="entry name" value="ABC2_TM"/>
</dbReference>
<dbReference type="GO" id="GO:0140359">
    <property type="term" value="F:ABC-type transporter activity"/>
    <property type="evidence" value="ECO:0007669"/>
    <property type="project" value="InterPro"/>
</dbReference>
<comment type="caution">
    <text evidence="7">The sequence shown here is derived from an EMBL/GenBank/DDBJ whole genome shotgun (WGS) entry which is preliminary data.</text>
</comment>
<dbReference type="PANTHER" id="PTHR43471">
    <property type="entry name" value="ABC TRANSPORTER PERMEASE"/>
    <property type="match status" value="1"/>
</dbReference>
<feature type="transmembrane region" description="Helical" evidence="5">
    <location>
        <begin position="338"/>
        <end position="360"/>
    </location>
</feature>
<evidence type="ECO:0000256" key="2">
    <source>
        <dbReference type="ARBA" id="ARBA00022692"/>
    </source>
</evidence>
<evidence type="ECO:0000256" key="3">
    <source>
        <dbReference type="ARBA" id="ARBA00022989"/>
    </source>
</evidence>
<keyword evidence="4 5" id="KW-0472">Membrane</keyword>
<protein>
    <submittedName>
        <fullName evidence="7">ABC-2 type transport system permease protein</fullName>
    </submittedName>
</protein>
<feature type="transmembrane region" description="Helical" evidence="5">
    <location>
        <begin position="256"/>
        <end position="278"/>
    </location>
</feature>
<sequence length="378" mass="39706">MSARTTRLVIEREVREAARRKGIWALVLLTFLGSLTLVLLPEVLPDGDDNDRVMIVGDDDLGLAEALEAVDDPRLEVSVGVDRNDIADAIAAEEVDVGVVIAPRPVLVVEDENSVLVDVVAGVVADRVVADRLTDAGIDPAEVREAFASAAPSIEPVDAERGEKQASAFLISMVLYLLTVILTSQVASGVAVEKANRVSEVLLAIVPPRSLLFGKVIGVGCIGLLTLTAAATPVVVKFAVGGDLPSGLMETLLASSIWFIGGLALFLTLAGAMGSLVSRQEEAGSVVVPLTMILVVGYLAALSAGDSTLGTVLAYFPLTSPMVVPYRVAVEAGSIVEYTLSAVLLYATVFAAARIGAIVFRRAIVRTGRRLTLREVLR</sequence>
<accession>A0A4R7I5P2</accession>
<dbReference type="EMBL" id="SOAU01000001">
    <property type="protein sequence ID" value="TDT18690.1"/>
    <property type="molecule type" value="Genomic_DNA"/>
</dbReference>
<feature type="transmembrane region" description="Helical" evidence="5">
    <location>
        <begin position="21"/>
        <end position="40"/>
    </location>
</feature>
<keyword evidence="2 5" id="KW-0812">Transmembrane</keyword>
<keyword evidence="8" id="KW-1185">Reference proteome</keyword>
<comment type="subcellular location">
    <subcellularLocation>
        <location evidence="1">Membrane</location>
        <topology evidence="1">Multi-pass membrane protein</topology>
    </subcellularLocation>
</comment>
<gene>
    <name evidence="7" type="ORF">BDK89_4321</name>
</gene>
<feature type="domain" description="ABC-2 type transporter transmembrane" evidence="6">
    <location>
        <begin position="23"/>
        <end position="352"/>
    </location>
</feature>
<evidence type="ECO:0000256" key="5">
    <source>
        <dbReference type="SAM" id="Phobius"/>
    </source>
</evidence>
<evidence type="ECO:0000256" key="4">
    <source>
        <dbReference type="ARBA" id="ARBA00023136"/>
    </source>
</evidence>
<reference evidence="7 8" key="1">
    <citation type="submission" date="2019-03" db="EMBL/GenBank/DDBJ databases">
        <title>Sequencing the genomes of 1000 actinobacteria strains.</title>
        <authorList>
            <person name="Klenk H.-P."/>
        </authorList>
    </citation>
    <scope>NUCLEOTIDE SEQUENCE [LARGE SCALE GENOMIC DNA]</scope>
    <source>
        <strain evidence="7 8">DSM 18936</strain>
    </source>
</reference>
<dbReference type="Pfam" id="PF12698">
    <property type="entry name" value="ABC2_membrane_3"/>
    <property type="match status" value="1"/>
</dbReference>
<organism evidence="7 8">
    <name type="scientific">Ilumatobacter fluminis</name>
    <dbReference type="NCBI Taxonomy" id="467091"/>
    <lineage>
        <taxon>Bacteria</taxon>
        <taxon>Bacillati</taxon>
        <taxon>Actinomycetota</taxon>
        <taxon>Acidimicrobiia</taxon>
        <taxon>Acidimicrobiales</taxon>
        <taxon>Ilumatobacteraceae</taxon>
        <taxon>Ilumatobacter</taxon>
    </lineage>
</organism>